<feature type="domain" description="Major facilitator superfamily (MFS) profile" evidence="8">
    <location>
        <begin position="1"/>
        <end position="343"/>
    </location>
</feature>
<name>A0A853BH32_9ACTN</name>
<keyword evidence="5 7" id="KW-0472">Membrane</keyword>
<sequence length="412" mass="38923">MSVSLAGQLVTVYALTYAVAAPVVSTQFGRCDRRRLLAAALALCALGNLLTALAPGFGALLAARVLTAVGAAMFTPLAVVTAADLAPPHRRGSAVALVVTGSTLATVLGVPAGVALAGPVGRPGVYAAIALLGLAAMAALRVLPRTGALPRVPLRAQVGVLRGAAVPAVLAVSLLAAVSDFAVYTFVVPVLTDLGGPGPRELSALLVVYGLAGAFGNVVSGWATDRVGADATMLGALAVLAAGLFALPVTGGEAVPTAAALALWGLGGWGVLPAVQAKLIGAAPAAAGSAVALNAAVMWLGMGAGGVVGGGVIEAAGSGALAVVGGAIAVAALVPLAVAARATRRGAPAGAAVADAGTGSGIAFDAAGCAPSAAYGGPAAQVGAPAPGGLAGAAPAPAPVPRTAAPRVAADA</sequence>
<dbReference type="Gene3D" id="1.20.1250.20">
    <property type="entry name" value="MFS general substrate transporter like domains"/>
    <property type="match status" value="2"/>
</dbReference>
<dbReference type="InterPro" id="IPR050189">
    <property type="entry name" value="MFS_Efflux_Transporters"/>
</dbReference>
<dbReference type="EMBL" id="JACCFO010000001">
    <property type="protein sequence ID" value="NYI94623.1"/>
    <property type="molecule type" value="Genomic_DNA"/>
</dbReference>
<dbReference type="PANTHER" id="PTHR43124:SF10">
    <property type="entry name" value="PURINE EFFLUX PUMP PBUE"/>
    <property type="match status" value="1"/>
</dbReference>
<gene>
    <name evidence="9" type="ORF">HNR12_000900</name>
</gene>
<evidence type="ECO:0000256" key="7">
    <source>
        <dbReference type="SAM" id="Phobius"/>
    </source>
</evidence>
<feature type="transmembrane region" description="Helical" evidence="7">
    <location>
        <begin position="95"/>
        <end position="118"/>
    </location>
</feature>
<evidence type="ECO:0000256" key="4">
    <source>
        <dbReference type="ARBA" id="ARBA00022989"/>
    </source>
</evidence>
<dbReference type="Proteomes" id="UP000575985">
    <property type="component" value="Unassembled WGS sequence"/>
</dbReference>
<keyword evidence="2" id="KW-1003">Cell membrane</keyword>
<feature type="region of interest" description="Disordered" evidence="6">
    <location>
        <begin position="390"/>
        <end position="412"/>
    </location>
</feature>
<dbReference type="PANTHER" id="PTHR43124">
    <property type="entry name" value="PURINE EFFLUX PUMP PBUE"/>
    <property type="match status" value="1"/>
</dbReference>
<evidence type="ECO:0000256" key="5">
    <source>
        <dbReference type="ARBA" id="ARBA00023136"/>
    </source>
</evidence>
<evidence type="ECO:0000313" key="9">
    <source>
        <dbReference type="EMBL" id="NYI94623.1"/>
    </source>
</evidence>
<dbReference type="AlphaFoldDB" id="A0A853BH32"/>
<dbReference type="GO" id="GO:0005886">
    <property type="term" value="C:plasma membrane"/>
    <property type="evidence" value="ECO:0007669"/>
    <property type="project" value="UniProtKB-SubCell"/>
</dbReference>
<dbReference type="InterPro" id="IPR036259">
    <property type="entry name" value="MFS_trans_sf"/>
</dbReference>
<feature type="transmembrane region" description="Helical" evidence="7">
    <location>
        <begin position="231"/>
        <end position="248"/>
    </location>
</feature>
<proteinExistence type="predicted"/>
<protein>
    <submittedName>
        <fullName evidence="9">DHA1 family purine base/nucleoside efflux pump-like MFS transporter</fullName>
    </submittedName>
</protein>
<keyword evidence="10" id="KW-1185">Reference proteome</keyword>
<dbReference type="PROSITE" id="PS50850">
    <property type="entry name" value="MFS"/>
    <property type="match status" value="1"/>
</dbReference>
<feature type="transmembrane region" description="Helical" evidence="7">
    <location>
        <begin position="204"/>
        <end position="224"/>
    </location>
</feature>
<evidence type="ECO:0000256" key="1">
    <source>
        <dbReference type="ARBA" id="ARBA00004651"/>
    </source>
</evidence>
<feature type="transmembrane region" description="Helical" evidence="7">
    <location>
        <begin position="6"/>
        <end position="24"/>
    </location>
</feature>
<dbReference type="InterPro" id="IPR011701">
    <property type="entry name" value="MFS"/>
</dbReference>
<feature type="transmembrane region" description="Helical" evidence="7">
    <location>
        <begin position="164"/>
        <end position="184"/>
    </location>
</feature>
<organism evidence="9 10">
    <name type="scientific">Streptomonospora nanhaiensis</name>
    <dbReference type="NCBI Taxonomy" id="1323731"/>
    <lineage>
        <taxon>Bacteria</taxon>
        <taxon>Bacillati</taxon>
        <taxon>Actinomycetota</taxon>
        <taxon>Actinomycetes</taxon>
        <taxon>Streptosporangiales</taxon>
        <taxon>Nocardiopsidaceae</taxon>
        <taxon>Streptomonospora</taxon>
    </lineage>
</organism>
<feature type="transmembrane region" description="Helical" evidence="7">
    <location>
        <begin position="254"/>
        <end position="272"/>
    </location>
</feature>
<feature type="transmembrane region" description="Helical" evidence="7">
    <location>
        <begin position="320"/>
        <end position="340"/>
    </location>
</feature>
<keyword evidence="3 7" id="KW-0812">Transmembrane</keyword>
<feature type="transmembrane region" description="Helical" evidence="7">
    <location>
        <begin position="279"/>
        <end position="300"/>
    </location>
</feature>
<dbReference type="SUPFAM" id="SSF103473">
    <property type="entry name" value="MFS general substrate transporter"/>
    <property type="match status" value="1"/>
</dbReference>
<comment type="subcellular location">
    <subcellularLocation>
        <location evidence="1">Cell membrane</location>
        <topology evidence="1">Multi-pass membrane protein</topology>
    </subcellularLocation>
</comment>
<feature type="transmembrane region" description="Helical" evidence="7">
    <location>
        <begin position="124"/>
        <end position="143"/>
    </location>
</feature>
<comment type="caution">
    <text evidence="9">The sequence shown here is derived from an EMBL/GenBank/DDBJ whole genome shotgun (WGS) entry which is preliminary data.</text>
</comment>
<feature type="transmembrane region" description="Helical" evidence="7">
    <location>
        <begin position="36"/>
        <end position="55"/>
    </location>
</feature>
<dbReference type="Pfam" id="PF07690">
    <property type="entry name" value="MFS_1"/>
    <property type="match status" value="1"/>
</dbReference>
<keyword evidence="4 7" id="KW-1133">Transmembrane helix</keyword>
<dbReference type="InterPro" id="IPR020846">
    <property type="entry name" value="MFS_dom"/>
</dbReference>
<dbReference type="GO" id="GO:0022857">
    <property type="term" value="F:transmembrane transporter activity"/>
    <property type="evidence" value="ECO:0007669"/>
    <property type="project" value="InterPro"/>
</dbReference>
<evidence type="ECO:0000256" key="3">
    <source>
        <dbReference type="ARBA" id="ARBA00022692"/>
    </source>
</evidence>
<accession>A0A853BH32</accession>
<feature type="transmembrane region" description="Helical" evidence="7">
    <location>
        <begin position="61"/>
        <end position="83"/>
    </location>
</feature>
<reference evidence="9 10" key="1">
    <citation type="submission" date="2020-07" db="EMBL/GenBank/DDBJ databases">
        <title>Sequencing the genomes of 1000 actinobacteria strains.</title>
        <authorList>
            <person name="Klenk H.-P."/>
        </authorList>
    </citation>
    <scope>NUCLEOTIDE SEQUENCE [LARGE SCALE GENOMIC DNA]</scope>
    <source>
        <strain evidence="9 10">DSM 45927</strain>
    </source>
</reference>
<evidence type="ECO:0000256" key="2">
    <source>
        <dbReference type="ARBA" id="ARBA00022475"/>
    </source>
</evidence>
<evidence type="ECO:0000259" key="8">
    <source>
        <dbReference type="PROSITE" id="PS50850"/>
    </source>
</evidence>
<evidence type="ECO:0000256" key="6">
    <source>
        <dbReference type="SAM" id="MobiDB-lite"/>
    </source>
</evidence>
<evidence type="ECO:0000313" key="10">
    <source>
        <dbReference type="Proteomes" id="UP000575985"/>
    </source>
</evidence>